<gene>
    <name evidence="2" type="ORF">SAMN05192566_2130</name>
</gene>
<dbReference type="InterPro" id="IPR001387">
    <property type="entry name" value="Cro/C1-type_HTH"/>
</dbReference>
<dbReference type="Gene3D" id="1.10.260.40">
    <property type="entry name" value="lambda repressor-like DNA-binding domains"/>
    <property type="match status" value="1"/>
</dbReference>
<dbReference type="CDD" id="cd00093">
    <property type="entry name" value="HTH_XRE"/>
    <property type="match status" value="1"/>
</dbReference>
<dbReference type="Proteomes" id="UP000198629">
    <property type="component" value="Unassembled WGS sequence"/>
</dbReference>
<dbReference type="AlphaFoldDB" id="A0A1G9E2K1"/>
<dbReference type="EMBL" id="FNFX01000004">
    <property type="protein sequence ID" value="SDK70323.1"/>
    <property type="molecule type" value="Genomic_DNA"/>
</dbReference>
<feature type="domain" description="HTH cro/C1-type" evidence="1">
    <location>
        <begin position="45"/>
        <end position="74"/>
    </location>
</feature>
<dbReference type="InterPro" id="IPR010982">
    <property type="entry name" value="Lambda_DNA-bd_dom_sf"/>
</dbReference>
<dbReference type="RefSeq" id="WP_091472364.1">
    <property type="nucleotide sequence ID" value="NZ_FNFX01000004.1"/>
</dbReference>
<dbReference type="PROSITE" id="PS50943">
    <property type="entry name" value="HTH_CROC1"/>
    <property type="match status" value="1"/>
</dbReference>
<dbReference type="OrthoDB" id="8908960at2"/>
<evidence type="ECO:0000259" key="1">
    <source>
        <dbReference type="PROSITE" id="PS50943"/>
    </source>
</evidence>
<organism evidence="2 3">
    <name type="scientific">Methylophilus rhizosphaerae</name>
    <dbReference type="NCBI Taxonomy" id="492660"/>
    <lineage>
        <taxon>Bacteria</taxon>
        <taxon>Pseudomonadati</taxon>
        <taxon>Pseudomonadota</taxon>
        <taxon>Betaproteobacteria</taxon>
        <taxon>Nitrosomonadales</taxon>
        <taxon>Methylophilaceae</taxon>
        <taxon>Methylophilus</taxon>
    </lineage>
</organism>
<evidence type="ECO:0000313" key="2">
    <source>
        <dbReference type="EMBL" id="SDK70323.1"/>
    </source>
</evidence>
<evidence type="ECO:0000313" key="3">
    <source>
        <dbReference type="Proteomes" id="UP000198629"/>
    </source>
</evidence>
<dbReference type="SUPFAM" id="SSF47413">
    <property type="entry name" value="lambda repressor-like DNA-binding domains"/>
    <property type="match status" value="1"/>
</dbReference>
<sequence length="130" mass="15096">MNRKLEFSKRLSTALLQAGYKAEAAVLEREFNLRHYGKPMTLHGVNKWLKGESIPPYEKIITLAEWLGVPPDELMFGLGIKQKVEQERKRWDEEIGYQERELFEAFLALPAAQKKVVREVILAFKKAHSQ</sequence>
<accession>A0A1G9E2K1</accession>
<reference evidence="3" key="1">
    <citation type="submission" date="2016-10" db="EMBL/GenBank/DDBJ databases">
        <authorList>
            <person name="Varghese N."/>
            <person name="Submissions S."/>
        </authorList>
    </citation>
    <scope>NUCLEOTIDE SEQUENCE [LARGE SCALE GENOMIC DNA]</scope>
    <source>
        <strain evidence="3">CBMB127</strain>
    </source>
</reference>
<keyword evidence="3" id="KW-1185">Reference proteome</keyword>
<dbReference type="GO" id="GO:0003677">
    <property type="term" value="F:DNA binding"/>
    <property type="evidence" value="ECO:0007669"/>
    <property type="project" value="InterPro"/>
</dbReference>
<name>A0A1G9E2K1_9PROT</name>
<protein>
    <recommendedName>
        <fullName evidence="1">HTH cro/C1-type domain-containing protein</fullName>
    </recommendedName>
</protein>
<proteinExistence type="predicted"/>
<dbReference type="STRING" id="492660.SAMN05192566_2130"/>